<keyword evidence="4" id="KW-1185">Reference proteome</keyword>
<evidence type="ECO:0000259" key="2">
    <source>
        <dbReference type="PROSITE" id="PS51186"/>
    </source>
</evidence>
<dbReference type="Pfam" id="PF00583">
    <property type="entry name" value="Acetyltransf_1"/>
    <property type="match status" value="1"/>
</dbReference>
<dbReference type="PANTHER" id="PTHR47542:SF2">
    <property type="entry name" value="ACYL-COA N-ACYLTRANSFERASES (NAT) SUPERFAMILY PROTEIN"/>
    <property type="match status" value="1"/>
</dbReference>
<reference evidence="3 4" key="1">
    <citation type="submission" date="2023-05" db="EMBL/GenBank/DDBJ databases">
        <title>A 100% complete, gapless, phased diploid assembly of the Scenedesmus obliquus UTEX 3031 genome.</title>
        <authorList>
            <person name="Biondi T.C."/>
            <person name="Hanschen E.R."/>
            <person name="Kwon T."/>
            <person name="Eng W."/>
            <person name="Kruse C.P.S."/>
            <person name="Koehler S.I."/>
            <person name="Kunde Y."/>
            <person name="Gleasner C.D."/>
            <person name="You Mak K.T."/>
            <person name="Polle J."/>
            <person name="Hovde B.T."/>
            <person name="Starkenburg S.R."/>
        </authorList>
    </citation>
    <scope>NUCLEOTIDE SEQUENCE [LARGE SCALE GENOMIC DNA]</scope>
    <source>
        <strain evidence="3 4">DOE0152z</strain>
    </source>
</reference>
<dbReference type="PANTHER" id="PTHR47542">
    <property type="entry name" value="ACYL-COA N-ACYLTRANSFERASES (NAT) SUPERFAMILY PROTEIN"/>
    <property type="match status" value="1"/>
</dbReference>
<dbReference type="PROSITE" id="PS51186">
    <property type="entry name" value="GNAT"/>
    <property type="match status" value="1"/>
</dbReference>
<dbReference type="Gene3D" id="3.40.630.30">
    <property type="match status" value="1"/>
</dbReference>
<evidence type="ECO:0000313" key="3">
    <source>
        <dbReference type="EMBL" id="WIA11538.1"/>
    </source>
</evidence>
<organism evidence="3 4">
    <name type="scientific">Tetradesmus obliquus</name>
    <name type="common">Green alga</name>
    <name type="synonym">Acutodesmus obliquus</name>
    <dbReference type="NCBI Taxonomy" id="3088"/>
    <lineage>
        <taxon>Eukaryota</taxon>
        <taxon>Viridiplantae</taxon>
        <taxon>Chlorophyta</taxon>
        <taxon>core chlorophytes</taxon>
        <taxon>Chlorophyceae</taxon>
        <taxon>CS clade</taxon>
        <taxon>Sphaeropleales</taxon>
        <taxon>Scenedesmaceae</taxon>
        <taxon>Tetradesmus</taxon>
    </lineage>
</organism>
<proteinExistence type="predicted"/>
<dbReference type="EMBL" id="CP126210">
    <property type="protein sequence ID" value="WIA11538.1"/>
    <property type="molecule type" value="Genomic_DNA"/>
</dbReference>
<accession>A0ABY8TVQ0</accession>
<name>A0ABY8TVQ0_TETOB</name>
<gene>
    <name evidence="3" type="ORF">OEZ85_011648</name>
</gene>
<feature type="region of interest" description="Disordered" evidence="1">
    <location>
        <begin position="56"/>
        <end position="94"/>
    </location>
</feature>
<evidence type="ECO:0000256" key="1">
    <source>
        <dbReference type="SAM" id="MobiDB-lite"/>
    </source>
</evidence>
<feature type="domain" description="N-acetyltransferase" evidence="2">
    <location>
        <begin position="42"/>
        <end position="192"/>
    </location>
</feature>
<dbReference type="Proteomes" id="UP001244341">
    <property type="component" value="Chromosome 3b"/>
</dbReference>
<protein>
    <recommendedName>
        <fullName evidence="2">N-acetyltransferase domain-containing protein</fullName>
    </recommendedName>
</protein>
<evidence type="ECO:0000313" key="4">
    <source>
        <dbReference type="Proteomes" id="UP001244341"/>
    </source>
</evidence>
<dbReference type="InterPro" id="IPR016181">
    <property type="entry name" value="Acyl_CoA_acyltransferase"/>
</dbReference>
<feature type="compositionally biased region" description="Polar residues" evidence="1">
    <location>
        <begin position="85"/>
        <end position="94"/>
    </location>
</feature>
<dbReference type="InterPro" id="IPR000182">
    <property type="entry name" value="GNAT_dom"/>
</dbReference>
<dbReference type="SUPFAM" id="SSF55729">
    <property type="entry name" value="Acyl-CoA N-acyltransferases (Nat)"/>
    <property type="match status" value="1"/>
</dbReference>
<sequence>MGCGQDRSRQHLQQIEKLEKQLFAKSDGWRGNVFTQELSKRNTFLLYALSAAGRARNDDTDGKVHGTAKASRRHQQPCQQQPAQKRSTNDSPPLPQQQQAVLGYIIVQVNSMTAHVNKLAVVPQARRRGLGAALLRAALQVALHERRVLCSTLHVDASNEPAIALYCKAGFKKDGVISDYYGLGKPALKLLASLQDSPAVAAFVSTDVADAAA</sequence>